<dbReference type="CDD" id="cd00118">
    <property type="entry name" value="LysM"/>
    <property type="match status" value="1"/>
</dbReference>
<dbReference type="Gene3D" id="1.10.530.10">
    <property type="match status" value="1"/>
</dbReference>
<comment type="caution">
    <text evidence="6">The sequence shown here is derived from an EMBL/GenBank/DDBJ whole genome shotgun (WGS) entry which is preliminary data.</text>
</comment>
<keyword evidence="2" id="KW-0378">Hydrolase</keyword>
<evidence type="ECO:0000259" key="5">
    <source>
        <dbReference type="PROSITE" id="PS51782"/>
    </source>
</evidence>
<dbReference type="Pfam" id="PF01476">
    <property type="entry name" value="LysM"/>
    <property type="match status" value="1"/>
</dbReference>
<comment type="similarity">
    <text evidence="1">Belongs to the transglycosylase family. Rpf subfamily.</text>
</comment>
<feature type="chain" id="PRO_5045117428" evidence="4">
    <location>
        <begin position="34"/>
        <end position="222"/>
    </location>
</feature>
<gene>
    <name evidence="6" type="primary">rpfA_2</name>
    <name evidence="6" type="ORF">GCM10009663_56960</name>
</gene>
<dbReference type="Pfam" id="PF06737">
    <property type="entry name" value="Transglycosylas"/>
    <property type="match status" value="1"/>
</dbReference>
<dbReference type="RefSeq" id="WP_344626566.1">
    <property type="nucleotide sequence ID" value="NZ_BAAALD010000071.1"/>
</dbReference>
<reference evidence="6 7" key="1">
    <citation type="journal article" date="2019" name="Int. J. Syst. Evol. Microbiol.">
        <title>The Global Catalogue of Microorganisms (GCM) 10K type strain sequencing project: providing services to taxonomists for standard genome sequencing and annotation.</title>
        <authorList>
            <consortium name="The Broad Institute Genomics Platform"/>
            <consortium name="The Broad Institute Genome Sequencing Center for Infectious Disease"/>
            <person name="Wu L."/>
            <person name="Ma J."/>
        </authorList>
    </citation>
    <scope>NUCLEOTIDE SEQUENCE [LARGE SCALE GENOMIC DNA]</scope>
    <source>
        <strain evidence="6 7">JCM 13002</strain>
    </source>
</reference>
<feature type="domain" description="LysM" evidence="5">
    <location>
        <begin position="172"/>
        <end position="221"/>
    </location>
</feature>
<dbReference type="SUPFAM" id="SSF53955">
    <property type="entry name" value="Lysozyme-like"/>
    <property type="match status" value="1"/>
</dbReference>
<evidence type="ECO:0000313" key="7">
    <source>
        <dbReference type="Proteomes" id="UP001499987"/>
    </source>
</evidence>
<feature type="signal peptide" evidence="4">
    <location>
        <begin position="1"/>
        <end position="33"/>
    </location>
</feature>
<dbReference type="PANTHER" id="PTHR34700">
    <property type="entry name" value="POTASSIUM BINDING PROTEIN KBP"/>
    <property type="match status" value="1"/>
</dbReference>
<dbReference type="InterPro" id="IPR023346">
    <property type="entry name" value="Lysozyme-like_dom_sf"/>
</dbReference>
<accession>A0ABN1TZC4</accession>
<dbReference type="PANTHER" id="PTHR34700:SF4">
    <property type="entry name" value="PHAGE-LIKE ELEMENT PBSX PROTEIN XKDP"/>
    <property type="match status" value="1"/>
</dbReference>
<dbReference type="Proteomes" id="UP001499987">
    <property type="component" value="Unassembled WGS sequence"/>
</dbReference>
<proteinExistence type="inferred from homology"/>
<sequence>MPVVSVAHRILQLLLALACAAGLWTAFAGSAQAAPAGAASVAVGAAAAANGGQGADWDKVAACESGGRWHADTGNGYFGGLQFDRATWRANGGTAYAARPDLASREQQIAVADHLAARRGLAPWPVCGVRAGRTGPHHHTVPSPRQEQQQPAARQSVAGQSTATETPPAVDGTIVVQDGDTLDGIAQALQVPGGWPALYAANQDTIGDNPDLILAGQPLRLP</sequence>
<evidence type="ECO:0000256" key="2">
    <source>
        <dbReference type="ARBA" id="ARBA00022801"/>
    </source>
</evidence>
<name>A0ABN1TZC4_9ACTN</name>
<feature type="region of interest" description="Disordered" evidence="3">
    <location>
        <begin position="129"/>
        <end position="173"/>
    </location>
</feature>
<organism evidence="6 7">
    <name type="scientific">Kitasatospora arboriphila</name>
    <dbReference type="NCBI Taxonomy" id="258052"/>
    <lineage>
        <taxon>Bacteria</taxon>
        <taxon>Bacillati</taxon>
        <taxon>Actinomycetota</taxon>
        <taxon>Actinomycetes</taxon>
        <taxon>Kitasatosporales</taxon>
        <taxon>Streptomycetaceae</taxon>
        <taxon>Kitasatospora</taxon>
    </lineage>
</organism>
<dbReference type="PROSITE" id="PS51782">
    <property type="entry name" value="LYSM"/>
    <property type="match status" value="1"/>
</dbReference>
<evidence type="ECO:0000256" key="4">
    <source>
        <dbReference type="SAM" id="SignalP"/>
    </source>
</evidence>
<evidence type="ECO:0000256" key="1">
    <source>
        <dbReference type="ARBA" id="ARBA00010830"/>
    </source>
</evidence>
<dbReference type="EMBL" id="BAAALD010000071">
    <property type="protein sequence ID" value="GAA1107690.1"/>
    <property type="molecule type" value="Genomic_DNA"/>
</dbReference>
<protein>
    <submittedName>
        <fullName evidence="6">Resuscitation-promoting factor protein RpfA</fullName>
    </submittedName>
</protein>
<evidence type="ECO:0000313" key="6">
    <source>
        <dbReference type="EMBL" id="GAA1107690.1"/>
    </source>
</evidence>
<dbReference type="InterPro" id="IPR052196">
    <property type="entry name" value="Bact_Kbp"/>
</dbReference>
<dbReference type="InterPro" id="IPR010618">
    <property type="entry name" value="RPF"/>
</dbReference>
<dbReference type="SMART" id="SM00257">
    <property type="entry name" value="LysM"/>
    <property type="match status" value="1"/>
</dbReference>
<keyword evidence="4" id="KW-0732">Signal</keyword>
<evidence type="ECO:0000256" key="3">
    <source>
        <dbReference type="SAM" id="MobiDB-lite"/>
    </source>
</evidence>
<keyword evidence="7" id="KW-1185">Reference proteome</keyword>
<dbReference type="Gene3D" id="3.10.350.10">
    <property type="entry name" value="LysM domain"/>
    <property type="match status" value="1"/>
</dbReference>
<feature type="compositionally biased region" description="Low complexity" evidence="3">
    <location>
        <begin position="143"/>
        <end position="156"/>
    </location>
</feature>
<dbReference type="InterPro" id="IPR018392">
    <property type="entry name" value="LysM"/>
</dbReference>
<dbReference type="CDD" id="cd13925">
    <property type="entry name" value="RPF"/>
    <property type="match status" value="1"/>
</dbReference>
<dbReference type="InterPro" id="IPR036779">
    <property type="entry name" value="LysM_dom_sf"/>
</dbReference>